<dbReference type="InterPro" id="IPR001509">
    <property type="entry name" value="Epimerase_deHydtase"/>
</dbReference>
<dbReference type="Gene3D" id="3.40.50.720">
    <property type="entry name" value="NAD(P)-binding Rossmann-like Domain"/>
    <property type="match status" value="1"/>
</dbReference>
<name>A0ABQ5S2P7_9CHLO</name>
<gene>
    <name evidence="3" type="ORF">VaNZ11_007180</name>
</gene>
<evidence type="ECO:0000259" key="2">
    <source>
        <dbReference type="Pfam" id="PF01370"/>
    </source>
</evidence>
<accession>A0ABQ5S2P7</accession>
<feature type="compositionally biased region" description="Low complexity" evidence="1">
    <location>
        <begin position="406"/>
        <end position="415"/>
    </location>
</feature>
<sequence length="464" mass="50633">IFLIISGTKRHLVILFRLCGVLIIMQAQLKANRVSGARRAFAPAGRRLSVKVMNATVLISNTKGGGHAFIGLYLAKELLKKGHKVTIMNDGDESKLTKKTPFSKYSELVREGATIAWGDPTKPSTYPRGSFDVVYDNNGKDLASCQPMIDHFKHKVDHYVFVSSAGAYKADSIEPMHVEGDARKSTAGHVEVEAYLEKVRIPFTVFQPLYIYGPNTAKDCEQWFVDRIIRDRPVPIPAPGIQLTSLTHVEDVASMLALVPGNRKAIGQLYNVCSDRCISFVGICKSVAKALGKEANIVLYSPEKVGTGKSGKAEGFPFRTVHFFASSDKAKRELGWKPKHDFQKDVAALVADYKAQGRDKKEVDFSIDDKILVALGTPVKAAAASNGTTNGFSRVSSPAQAESTTSSAPRRPSFSPRRDLKIQRTVLPTNWRDSVDGGEAVPASTAASRPARSSSVPKDWRSAL</sequence>
<reference evidence="3 4" key="1">
    <citation type="journal article" date="2023" name="IScience">
        <title>Expanded male sex-determining region conserved during the evolution of homothallism in the green alga Volvox.</title>
        <authorList>
            <person name="Yamamoto K."/>
            <person name="Matsuzaki R."/>
            <person name="Mahakham W."/>
            <person name="Heman W."/>
            <person name="Sekimoto H."/>
            <person name="Kawachi M."/>
            <person name="Minakuchi Y."/>
            <person name="Toyoda A."/>
            <person name="Nozaki H."/>
        </authorList>
    </citation>
    <scope>NUCLEOTIDE SEQUENCE [LARGE SCALE GENOMIC DNA]</scope>
    <source>
        <strain evidence="3 4">NIES-4468</strain>
    </source>
</reference>
<dbReference type="PANTHER" id="PTHR43725">
    <property type="entry name" value="UDP-GLUCOSE 4-EPIMERASE"/>
    <property type="match status" value="1"/>
</dbReference>
<evidence type="ECO:0000256" key="1">
    <source>
        <dbReference type="SAM" id="MobiDB-lite"/>
    </source>
</evidence>
<dbReference type="Pfam" id="PF01370">
    <property type="entry name" value="Epimerase"/>
    <property type="match status" value="1"/>
</dbReference>
<dbReference type="SUPFAM" id="SSF51735">
    <property type="entry name" value="NAD(P)-binding Rossmann-fold domains"/>
    <property type="match status" value="1"/>
</dbReference>
<feature type="domain" description="NAD-dependent epimerase/dehydratase" evidence="2">
    <location>
        <begin position="153"/>
        <end position="273"/>
    </location>
</feature>
<dbReference type="PANTHER" id="PTHR43725:SF6">
    <property type="entry name" value="CHLOROPLAST STEM-LOOP BINDING PROTEIN OF 41 KDA A, CHLOROPLASTIC"/>
    <property type="match status" value="1"/>
</dbReference>
<feature type="compositionally biased region" description="Polar residues" evidence="1">
    <location>
        <begin position="385"/>
        <end position="405"/>
    </location>
</feature>
<dbReference type="EMBL" id="BSDZ01000017">
    <property type="protein sequence ID" value="GLI64019.1"/>
    <property type="molecule type" value="Genomic_DNA"/>
</dbReference>
<proteinExistence type="predicted"/>
<dbReference type="InterPro" id="IPR036291">
    <property type="entry name" value="NAD(P)-bd_dom_sf"/>
</dbReference>
<feature type="compositionally biased region" description="Low complexity" evidence="1">
    <location>
        <begin position="440"/>
        <end position="457"/>
    </location>
</feature>
<comment type="caution">
    <text evidence="3">The sequence shown here is derived from an EMBL/GenBank/DDBJ whole genome shotgun (WGS) entry which is preliminary data.</text>
</comment>
<organism evidence="3 4">
    <name type="scientific">Volvox africanus</name>
    <dbReference type="NCBI Taxonomy" id="51714"/>
    <lineage>
        <taxon>Eukaryota</taxon>
        <taxon>Viridiplantae</taxon>
        <taxon>Chlorophyta</taxon>
        <taxon>core chlorophytes</taxon>
        <taxon>Chlorophyceae</taxon>
        <taxon>CS clade</taxon>
        <taxon>Chlamydomonadales</taxon>
        <taxon>Volvocaceae</taxon>
        <taxon>Volvox</taxon>
    </lineage>
</organism>
<evidence type="ECO:0000313" key="4">
    <source>
        <dbReference type="Proteomes" id="UP001165090"/>
    </source>
</evidence>
<feature type="non-terminal residue" evidence="3">
    <location>
        <position position="1"/>
    </location>
</feature>
<protein>
    <recommendedName>
        <fullName evidence="2">NAD-dependent epimerase/dehydratase domain-containing protein</fullName>
    </recommendedName>
</protein>
<keyword evidence="4" id="KW-1185">Reference proteome</keyword>
<evidence type="ECO:0000313" key="3">
    <source>
        <dbReference type="EMBL" id="GLI64019.1"/>
    </source>
</evidence>
<feature type="region of interest" description="Disordered" evidence="1">
    <location>
        <begin position="384"/>
        <end position="464"/>
    </location>
</feature>
<dbReference type="Proteomes" id="UP001165090">
    <property type="component" value="Unassembled WGS sequence"/>
</dbReference>